<accession>X1J1C4</accession>
<dbReference type="Pfam" id="PF00391">
    <property type="entry name" value="PEP-utilizers"/>
    <property type="match status" value="1"/>
</dbReference>
<dbReference type="Gene3D" id="1.10.189.10">
    <property type="entry name" value="Pyruvate Phosphate Dikinase, domain 2"/>
    <property type="match status" value="1"/>
</dbReference>
<dbReference type="SUPFAM" id="SSF52009">
    <property type="entry name" value="Phosphohistidine domain"/>
    <property type="match status" value="1"/>
</dbReference>
<evidence type="ECO:0000259" key="3">
    <source>
        <dbReference type="Pfam" id="PF01326"/>
    </source>
</evidence>
<dbReference type="InterPro" id="IPR008279">
    <property type="entry name" value="PEP-util_enz_mobile_dom"/>
</dbReference>
<dbReference type="Gene3D" id="3.20.20.60">
    <property type="entry name" value="Phosphoenolpyruvate-binding domains"/>
    <property type="match status" value="1"/>
</dbReference>
<comment type="caution">
    <text evidence="4">The sequence shown here is derived from an EMBL/GenBank/DDBJ whole genome shotgun (WGS) entry which is preliminary data.</text>
</comment>
<dbReference type="EMBL" id="BARU01029888">
    <property type="protein sequence ID" value="GAH72164.1"/>
    <property type="molecule type" value="Genomic_DNA"/>
</dbReference>
<dbReference type="PANTHER" id="PTHR22931">
    <property type="entry name" value="PHOSPHOENOLPYRUVATE DIKINASE-RELATED"/>
    <property type="match status" value="1"/>
</dbReference>
<comment type="cofactor">
    <cofactor evidence="1">
        <name>Mg(2+)</name>
        <dbReference type="ChEBI" id="CHEBI:18420"/>
    </cofactor>
</comment>
<proteinExistence type="predicted"/>
<dbReference type="InterPro" id="IPR036637">
    <property type="entry name" value="Phosphohistidine_dom_sf"/>
</dbReference>
<organism evidence="4">
    <name type="scientific">marine sediment metagenome</name>
    <dbReference type="NCBI Taxonomy" id="412755"/>
    <lineage>
        <taxon>unclassified sequences</taxon>
        <taxon>metagenomes</taxon>
        <taxon>ecological metagenomes</taxon>
    </lineage>
</organism>
<dbReference type="InterPro" id="IPR002192">
    <property type="entry name" value="PPDK_AMP/ATP-bd"/>
</dbReference>
<dbReference type="InterPro" id="IPR015813">
    <property type="entry name" value="Pyrv/PenolPyrv_kinase-like_dom"/>
</dbReference>
<dbReference type="GO" id="GO:0005524">
    <property type="term" value="F:ATP binding"/>
    <property type="evidence" value="ECO:0007669"/>
    <property type="project" value="InterPro"/>
</dbReference>
<dbReference type="InterPro" id="IPR010121">
    <property type="entry name" value="Pyruvate_phosphate_dikinase"/>
</dbReference>
<feature type="domain" description="PEP-utilising enzyme mobile" evidence="2">
    <location>
        <begin position="129"/>
        <end position="210"/>
    </location>
</feature>
<reference evidence="4" key="1">
    <citation type="journal article" date="2014" name="Front. Microbiol.">
        <title>High frequency of phylogenetically diverse reductive dehalogenase-homologous genes in deep subseafloor sedimentary metagenomes.</title>
        <authorList>
            <person name="Kawai M."/>
            <person name="Futagami T."/>
            <person name="Toyoda A."/>
            <person name="Takaki Y."/>
            <person name="Nishi S."/>
            <person name="Hori S."/>
            <person name="Arai W."/>
            <person name="Tsubouchi T."/>
            <person name="Morono Y."/>
            <person name="Uchiyama I."/>
            <person name="Ito T."/>
            <person name="Fujiyama A."/>
            <person name="Inagaki F."/>
            <person name="Takami H."/>
        </authorList>
    </citation>
    <scope>NUCLEOTIDE SEQUENCE</scope>
    <source>
        <strain evidence="4">Expedition CK06-06</strain>
    </source>
</reference>
<name>X1J1C4_9ZZZZ</name>
<evidence type="ECO:0000313" key="4">
    <source>
        <dbReference type="EMBL" id="GAH72164.1"/>
    </source>
</evidence>
<dbReference type="AlphaFoldDB" id="X1J1C4"/>
<dbReference type="InterPro" id="IPR040442">
    <property type="entry name" value="Pyrv_kinase-like_dom_sf"/>
</dbReference>
<dbReference type="Pfam" id="PF01326">
    <property type="entry name" value="PPDK_N"/>
    <property type="match status" value="1"/>
</dbReference>
<dbReference type="PANTHER" id="PTHR22931:SF9">
    <property type="entry name" value="PYRUVATE, PHOSPHATE DIKINASE 1, CHLOROPLASTIC"/>
    <property type="match status" value="1"/>
</dbReference>
<evidence type="ECO:0000259" key="2">
    <source>
        <dbReference type="Pfam" id="PF00391"/>
    </source>
</evidence>
<feature type="non-terminal residue" evidence="4">
    <location>
        <position position="266"/>
    </location>
</feature>
<sequence length="266" mass="29176">NMKEEFPEIYKNLIKTMENLEKHYRDMQDIEFTIEDKILFILQTRTGKRTPLAAVKIAVDLFKEGLISKEEAIERIDPKGLENLLFKSIDENSYFQVLAHGIAASPGAVFGLAIFDADTAEKLVNESDKDVILVRPQTKPEDIHGLYASNGVLTQFGGKTSHAAVVARGMGKPAIVGASEIHIDIENREFTVGDVVIREGEVITIDGTKGLVIAGKVPLVEPEIRGEFKELLEMANEIKFLGVKANADTPTDAQKAIEFGAEGIGL</sequence>
<dbReference type="GO" id="GO:0050242">
    <property type="term" value="F:pyruvate, phosphate dikinase activity"/>
    <property type="evidence" value="ECO:0007669"/>
    <property type="project" value="InterPro"/>
</dbReference>
<gene>
    <name evidence="4" type="ORF">S03H2_47495</name>
</gene>
<dbReference type="Gene3D" id="3.50.30.10">
    <property type="entry name" value="Phosphohistidine domain"/>
    <property type="match status" value="1"/>
</dbReference>
<protein>
    <submittedName>
        <fullName evidence="4">Uncharacterized protein</fullName>
    </submittedName>
</protein>
<dbReference type="PROSITE" id="PS00370">
    <property type="entry name" value="PEP_ENZYMES_PHOS_SITE"/>
    <property type="match status" value="1"/>
</dbReference>
<dbReference type="GO" id="GO:0016301">
    <property type="term" value="F:kinase activity"/>
    <property type="evidence" value="ECO:0007669"/>
    <property type="project" value="InterPro"/>
</dbReference>
<evidence type="ECO:0000256" key="1">
    <source>
        <dbReference type="ARBA" id="ARBA00001946"/>
    </source>
</evidence>
<dbReference type="Gene3D" id="3.30.470.20">
    <property type="entry name" value="ATP-grasp fold, B domain"/>
    <property type="match status" value="1"/>
</dbReference>
<dbReference type="InterPro" id="IPR018274">
    <property type="entry name" value="PEP_util_AS"/>
</dbReference>
<dbReference type="SUPFAM" id="SSF51621">
    <property type="entry name" value="Phosphoenolpyruvate/pyruvate domain"/>
    <property type="match status" value="1"/>
</dbReference>
<feature type="non-terminal residue" evidence="4">
    <location>
        <position position="1"/>
    </location>
</feature>
<dbReference type="SUPFAM" id="SSF56059">
    <property type="entry name" value="Glutathione synthetase ATP-binding domain-like"/>
    <property type="match status" value="1"/>
</dbReference>
<feature type="domain" description="Pyruvate phosphate dikinase AMP/ATP-binding" evidence="3">
    <location>
        <begin position="11"/>
        <end position="62"/>
    </location>
</feature>